<evidence type="ECO:0000256" key="2">
    <source>
        <dbReference type="ARBA" id="ARBA00022692"/>
    </source>
</evidence>
<evidence type="ECO:0000313" key="7">
    <source>
        <dbReference type="Proteomes" id="UP000006069"/>
    </source>
</evidence>
<evidence type="ECO:0000256" key="1">
    <source>
        <dbReference type="ARBA" id="ARBA00004141"/>
    </source>
</evidence>
<keyword evidence="4 5" id="KW-0472">Membrane</keyword>
<dbReference type="Proteomes" id="UP000006069">
    <property type="component" value="Unassembled WGS sequence"/>
</dbReference>
<comment type="subcellular location">
    <subcellularLocation>
        <location evidence="1">Membrane</location>
        <topology evidence="1">Multi-pass membrane protein</topology>
    </subcellularLocation>
</comment>
<dbReference type="Pfam" id="PF02361">
    <property type="entry name" value="CbiQ"/>
    <property type="match status" value="1"/>
</dbReference>
<gene>
    <name evidence="6" type="ORF">HMPREF9451_01382</name>
</gene>
<sequence>MKGFLEYVDGTSVLHRMNPVAKLVCSFLTCIACFCTSNLPFLFAVLVGGFLLAVSCGMARQVVGLAKAVFMFSLILAIVQILTTSGGASLVMLPWGHIGTAGLVAAFTTVARLLAAAVPLFLTLYVTRMTDLANALVKNVRLPYKYAFTFTSTIRFIPAFLNDMAAIIEAQTARGVQFDQGGIVSRVRLTVPLCVPLLVSSVRKVNSAAIAAEVRGFSLRNAKSGYREYPMALCDGMAVAACVFLLAAALAVNVLF</sequence>
<keyword evidence="7" id="KW-1185">Reference proteome</keyword>
<protein>
    <recommendedName>
        <fullName evidence="8">Energy-coupling factor transporter transmembrane protein EcfT</fullName>
    </recommendedName>
</protein>
<feature type="transmembrane region" description="Helical" evidence="5">
    <location>
        <begin position="65"/>
        <end position="83"/>
    </location>
</feature>
<dbReference type="RefSeq" id="WP_009139579.1">
    <property type="nucleotide sequence ID" value="NZ_JH815198.1"/>
</dbReference>
<organism evidence="6 7">
    <name type="scientific">Slackia piriformis YIT 12062</name>
    <dbReference type="NCBI Taxonomy" id="742818"/>
    <lineage>
        <taxon>Bacteria</taxon>
        <taxon>Bacillati</taxon>
        <taxon>Actinomycetota</taxon>
        <taxon>Coriobacteriia</taxon>
        <taxon>Eggerthellales</taxon>
        <taxon>Eggerthellaceae</taxon>
        <taxon>Slackia</taxon>
    </lineage>
</organism>
<dbReference type="CDD" id="cd16914">
    <property type="entry name" value="EcfT"/>
    <property type="match status" value="1"/>
</dbReference>
<feature type="transmembrane region" description="Helical" evidence="5">
    <location>
        <begin position="20"/>
        <end position="53"/>
    </location>
</feature>
<feature type="transmembrane region" description="Helical" evidence="5">
    <location>
        <begin position="103"/>
        <end position="126"/>
    </location>
</feature>
<keyword evidence="2 5" id="KW-0812">Transmembrane</keyword>
<name>K0Z917_9ACTN</name>
<dbReference type="InterPro" id="IPR003339">
    <property type="entry name" value="ABC/ECF_trnsptr_transmembrane"/>
</dbReference>
<dbReference type="eggNOG" id="COG0619">
    <property type="taxonomic scope" value="Bacteria"/>
</dbReference>
<evidence type="ECO:0000256" key="5">
    <source>
        <dbReference type="SAM" id="Phobius"/>
    </source>
</evidence>
<dbReference type="PANTHER" id="PTHR33514">
    <property type="entry name" value="PROTEIN ABCI12, CHLOROPLASTIC"/>
    <property type="match status" value="1"/>
</dbReference>
<dbReference type="HOGENOM" id="CLU_056469_2_0_11"/>
<evidence type="ECO:0000256" key="3">
    <source>
        <dbReference type="ARBA" id="ARBA00022989"/>
    </source>
</evidence>
<dbReference type="PATRIC" id="fig|742818.3.peg.1452"/>
<proteinExistence type="predicted"/>
<dbReference type="OrthoDB" id="6400at2"/>
<dbReference type="GO" id="GO:0005886">
    <property type="term" value="C:plasma membrane"/>
    <property type="evidence" value="ECO:0007669"/>
    <property type="project" value="TreeGrafter"/>
</dbReference>
<evidence type="ECO:0000256" key="4">
    <source>
        <dbReference type="ARBA" id="ARBA00023136"/>
    </source>
</evidence>
<feature type="transmembrane region" description="Helical" evidence="5">
    <location>
        <begin position="232"/>
        <end position="255"/>
    </location>
</feature>
<dbReference type="EMBL" id="ADMD01000007">
    <property type="protein sequence ID" value="EJZ83860.1"/>
    <property type="molecule type" value="Genomic_DNA"/>
</dbReference>
<dbReference type="InParanoid" id="K0Z917"/>
<keyword evidence="3 5" id="KW-1133">Transmembrane helix</keyword>
<dbReference type="PANTHER" id="PTHR33514:SF13">
    <property type="entry name" value="PROTEIN ABCI12, CHLOROPLASTIC"/>
    <property type="match status" value="1"/>
</dbReference>
<comment type="caution">
    <text evidence="6">The sequence shown here is derived from an EMBL/GenBank/DDBJ whole genome shotgun (WGS) entry which is preliminary data.</text>
</comment>
<evidence type="ECO:0008006" key="8">
    <source>
        <dbReference type="Google" id="ProtNLM"/>
    </source>
</evidence>
<reference evidence="6 7" key="1">
    <citation type="submission" date="2012-08" db="EMBL/GenBank/DDBJ databases">
        <title>The Genome Sequence of Slackia piriformis YIT 12062.</title>
        <authorList>
            <consortium name="The Broad Institute Genome Sequencing Platform"/>
            <person name="Earl A."/>
            <person name="Ward D."/>
            <person name="Feldgarden M."/>
            <person name="Gevers D."/>
            <person name="Morotomi M."/>
            <person name="Walker B."/>
            <person name="Young S.K."/>
            <person name="Zeng Q."/>
            <person name="Gargeya S."/>
            <person name="Fitzgerald M."/>
            <person name="Haas B."/>
            <person name="Abouelleil A."/>
            <person name="Alvarado L."/>
            <person name="Arachchi H.M."/>
            <person name="Berlin A.M."/>
            <person name="Chapman S.B."/>
            <person name="Goldberg J."/>
            <person name="Griggs A."/>
            <person name="Gujja S."/>
            <person name="Hansen M."/>
            <person name="Howarth C."/>
            <person name="Imamovic A."/>
            <person name="Larimer J."/>
            <person name="McCowen C."/>
            <person name="Montmayeur A."/>
            <person name="Murphy C."/>
            <person name="Neiman D."/>
            <person name="Pearson M."/>
            <person name="Priest M."/>
            <person name="Roberts A."/>
            <person name="Saif S."/>
            <person name="Shea T."/>
            <person name="Sisk P."/>
            <person name="Sykes S."/>
            <person name="Wortman J."/>
            <person name="Nusbaum C."/>
            <person name="Birren B."/>
        </authorList>
    </citation>
    <scope>NUCLEOTIDE SEQUENCE [LARGE SCALE GENOMIC DNA]</scope>
    <source>
        <strain evidence="6 7">YIT 12062</strain>
    </source>
</reference>
<evidence type="ECO:0000313" key="6">
    <source>
        <dbReference type="EMBL" id="EJZ83860.1"/>
    </source>
</evidence>
<dbReference type="AlphaFoldDB" id="K0Z917"/>
<accession>K0Z917</accession>